<dbReference type="PANTHER" id="PTHR12126:SF11">
    <property type="entry name" value="NADH DEHYDROGENASE [UBIQUINONE] 1 ALPHA SUBCOMPLEX SUBUNIT 9, MITOCHONDRIAL"/>
    <property type="match status" value="1"/>
</dbReference>
<evidence type="ECO:0000259" key="1">
    <source>
        <dbReference type="Pfam" id="PF13460"/>
    </source>
</evidence>
<dbReference type="OrthoDB" id="213145at2157"/>
<dbReference type="PANTHER" id="PTHR12126">
    <property type="entry name" value="NADH-UBIQUINONE OXIDOREDUCTASE 39 KDA SUBUNIT-RELATED"/>
    <property type="match status" value="1"/>
</dbReference>
<dbReference type="SUPFAM" id="SSF51735">
    <property type="entry name" value="NAD(P)-binding Rossmann-fold domains"/>
    <property type="match status" value="1"/>
</dbReference>
<evidence type="ECO:0000313" key="2">
    <source>
        <dbReference type="EMBL" id="SEA06725.1"/>
    </source>
</evidence>
<dbReference type="RefSeq" id="WP_092633836.1">
    <property type="nucleotide sequence ID" value="NZ_FNQT01000002.1"/>
</dbReference>
<evidence type="ECO:0000313" key="3">
    <source>
        <dbReference type="Proteomes" id="UP000236755"/>
    </source>
</evidence>
<name>A0A1H3Y4Y4_9EURY</name>
<protein>
    <submittedName>
        <fullName evidence="2">NADH dehydrogenase</fullName>
    </submittedName>
</protein>
<dbReference type="Gene3D" id="3.40.50.720">
    <property type="entry name" value="NAD(P)-binding Rossmann-like Domain"/>
    <property type="match status" value="1"/>
</dbReference>
<sequence>MKILVTGGSGFVGGHLCRELKSRGHSVTALSRRPSEGDLPGGVEKAMGDVTAYDSLVEPMRGQDVVVNLVALSPLFKPSGGDEMHDRIHRQGTENVVQAAEETGVEKIVQMSALGADPDGNTAYIRAKGEAEEIVQSSSLRHVIFRPSVIFGEGGEFVSFTKKLAPPYLTPLPGGGKTRFQPIWIGDLAPILATATEDDAYDGGVYELGGPEKLTLAEVARIVHGSEGRPMTVLPVPMPLAKVGLSVLGSLPGAPMGADQYRSLQFDNTTTHNDVDAFGVEESSLQTLGAYLGER</sequence>
<dbReference type="InterPro" id="IPR051207">
    <property type="entry name" value="ComplexI_NDUFA9_subunit"/>
</dbReference>
<dbReference type="InterPro" id="IPR016040">
    <property type="entry name" value="NAD(P)-bd_dom"/>
</dbReference>
<proteinExistence type="predicted"/>
<reference evidence="2 3" key="1">
    <citation type="submission" date="2016-10" db="EMBL/GenBank/DDBJ databases">
        <authorList>
            <person name="de Groot N.N."/>
        </authorList>
    </citation>
    <scope>NUCLEOTIDE SEQUENCE [LARGE SCALE GENOMIC DNA]</scope>
    <source>
        <strain evidence="2 3">CGMCC 1.8712</strain>
    </source>
</reference>
<dbReference type="EMBL" id="FNQT01000002">
    <property type="protein sequence ID" value="SEA06725.1"/>
    <property type="molecule type" value="Genomic_DNA"/>
</dbReference>
<gene>
    <name evidence="2" type="ORF">SAMN04488065_1668</name>
</gene>
<dbReference type="GO" id="GO:0044877">
    <property type="term" value="F:protein-containing complex binding"/>
    <property type="evidence" value="ECO:0007669"/>
    <property type="project" value="TreeGrafter"/>
</dbReference>
<dbReference type="AlphaFoldDB" id="A0A1H3Y4Y4"/>
<dbReference type="Proteomes" id="UP000236755">
    <property type="component" value="Unassembled WGS sequence"/>
</dbReference>
<dbReference type="Pfam" id="PF13460">
    <property type="entry name" value="NAD_binding_10"/>
    <property type="match status" value="1"/>
</dbReference>
<accession>A0A1H3Y4Y4</accession>
<dbReference type="InterPro" id="IPR036291">
    <property type="entry name" value="NAD(P)-bd_dom_sf"/>
</dbReference>
<dbReference type="FunFam" id="3.40.50.720:FF:000702">
    <property type="entry name" value="NADH dehydrogenase (Ubiquinone)"/>
    <property type="match status" value="1"/>
</dbReference>
<feature type="domain" description="NAD(P)-binding" evidence="1">
    <location>
        <begin position="7"/>
        <end position="150"/>
    </location>
</feature>
<dbReference type="CDD" id="cd05271">
    <property type="entry name" value="NDUFA9_like_SDR_a"/>
    <property type="match status" value="1"/>
</dbReference>
<organism evidence="2 3">
    <name type="scientific">Haloplanus vescus</name>
    <dbReference type="NCBI Taxonomy" id="555874"/>
    <lineage>
        <taxon>Archaea</taxon>
        <taxon>Methanobacteriati</taxon>
        <taxon>Methanobacteriota</taxon>
        <taxon>Stenosarchaea group</taxon>
        <taxon>Halobacteria</taxon>
        <taxon>Halobacteriales</taxon>
        <taxon>Haloferacaceae</taxon>
        <taxon>Haloplanus</taxon>
    </lineage>
</organism>
<keyword evidence="3" id="KW-1185">Reference proteome</keyword>
<dbReference type="STRING" id="555874.SAMN04488065_1668"/>